<dbReference type="EMBL" id="SRLO01000062">
    <property type="protein sequence ID" value="TNN79655.1"/>
    <property type="molecule type" value="Genomic_DNA"/>
</dbReference>
<keyword evidence="3" id="KW-1185">Reference proteome</keyword>
<name>A0A4Z2IP26_9TELE</name>
<dbReference type="AlphaFoldDB" id="A0A4Z2IP26"/>
<feature type="compositionally biased region" description="Basic and acidic residues" evidence="1">
    <location>
        <begin position="129"/>
        <end position="146"/>
    </location>
</feature>
<proteinExistence type="predicted"/>
<reference evidence="2 3" key="1">
    <citation type="submission" date="2019-03" db="EMBL/GenBank/DDBJ databases">
        <title>First draft genome of Liparis tanakae, snailfish: a comprehensive survey of snailfish specific genes.</title>
        <authorList>
            <person name="Kim W."/>
            <person name="Song I."/>
            <person name="Jeong J.-H."/>
            <person name="Kim D."/>
            <person name="Kim S."/>
            <person name="Ryu S."/>
            <person name="Song J.Y."/>
            <person name="Lee S.K."/>
        </authorList>
    </citation>
    <scope>NUCLEOTIDE SEQUENCE [LARGE SCALE GENOMIC DNA]</scope>
    <source>
        <tissue evidence="2">Muscle</tissue>
    </source>
</reference>
<accession>A0A4Z2IP26</accession>
<evidence type="ECO:0000313" key="3">
    <source>
        <dbReference type="Proteomes" id="UP000314294"/>
    </source>
</evidence>
<evidence type="ECO:0000256" key="1">
    <source>
        <dbReference type="SAM" id="MobiDB-lite"/>
    </source>
</evidence>
<gene>
    <name evidence="2" type="ORF">EYF80_010029</name>
</gene>
<comment type="caution">
    <text evidence="2">The sequence shown here is derived from an EMBL/GenBank/DDBJ whole genome shotgun (WGS) entry which is preliminary data.</text>
</comment>
<organism evidence="2 3">
    <name type="scientific">Liparis tanakae</name>
    <name type="common">Tanaka's snailfish</name>
    <dbReference type="NCBI Taxonomy" id="230148"/>
    <lineage>
        <taxon>Eukaryota</taxon>
        <taxon>Metazoa</taxon>
        <taxon>Chordata</taxon>
        <taxon>Craniata</taxon>
        <taxon>Vertebrata</taxon>
        <taxon>Euteleostomi</taxon>
        <taxon>Actinopterygii</taxon>
        <taxon>Neopterygii</taxon>
        <taxon>Teleostei</taxon>
        <taxon>Neoteleostei</taxon>
        <taxon>Acanthomorphata</taxon>
        <taxon>Eupercaria</taxon>
        <taxon>Perciformes</taxon>
        <taxon>Cottioidei</taxon>
        <taxon>Cottales</taxon>
        <taxon>Liparidae</taxon>
        <taxon>Liparis</taxon>
    </lineage>
</organism>
<sequence length="146" mass="15124">MEVQLCGGALTLSRRHRGDLAGVGRMAADPGIGDGSRTGAVLMCVRSSRCPSRAWCCSGAALADVTVLQTHRPALLPADVGGVEVLDGQTLLLHDTPATVGVVGQQAGVAVWVLLAFGHGPLLQLEPGQHNHDQSGKHGRTKLPEI</sequence>
<dbReference type="Proteomes" id="UP000314294">
    <property type="component" value="Unassembled WGS sequence"/>
</dbReference>
<protein>
    <submittedName>
        <fullName evidence="2">Uncharacterized protein</fullName>
    </submittedName>
</protein>
<evidence type="ECO:0000313" key="2">
    <source>
        <dbReference type="EMBL" id="TNN79655.1"/>
    </source>
</evidence>
<feature type="region of interest" description="Disordered" evidence="1">
    <location>
        <begin position="126"/>
        <end position="146"/>
    </location>
</feature>